<feature type="transmembrane region" description="Helical" evidence="2">
    <location>
        <begin position="299"/>
        <end position="319"/>
    </location>
</feature>
<protein>
    <recommendedName>
        <fullName evidence="5">Major facilitator superfamily (MFS) profile domain-containing protein</fullName>
    </recommendedName>
</protein>
<accession>A0ABR1FZQ1</accession>
<keyword evidence="4" id="KW-1185">Reference proteome</keyword>
<dbReference type="InterPro" id="IPR011701">
    <property type="entry name" value="MFS"/>
</dbReference>
<keyword evidence="2" id="KW-0472">Membrane</keyword>
<keyword evidence="2" id="KW-1133">Transmembrane helix</keyword>
<feature type="transmembrane region" description="Helical" evidence="2">
    <location>
        <begin position="126"/>
        <end position="149"/>
    </location>
</feature>
<dbReference type="PANTHER" id="PTHR23521:SF3">
    <property type="entry name" value="MFS TRANSPORTER"/>
    <property type="match status" value="1"/>
</dbReference>
<dbReference type="Pfam" id="PF07690">
    <property type="entry name" value="MFS_1"/>
    <property type="match status" value="1"/>
</dbReference>
<feature type="region of interest" description="Disordered" evidence="1">
    <location>
        <begin position="1"/>
        <end position="20"/>
    </location>
</feature>
<feature type="transmembrane region" description="Helical" evidence="2">
    <location>
        <begin position="355"/>
        <end position="371"/>
    </location>
</feature>
<proteinExistence type="predicted"/>
<evidence type="ECO:0000256" key="2">
    <source>
        <dbReference type="SAM" id="Phobius"/>
    </source>
</evidence>
<feature type="transmembrane region" description="Helical" evidence="2">
    <location>
        <begin position="57"/>
        <end position="75"/>
    </location>
</feature>
<sequence>MQQRKRTLTDPEDKAAAAKMDPVTASPLLAPSAAIAEIDDDFVLEPEKAGLPTARSWCACATLSLSVLLCMSTWLSSSVVLQYLVDAFSVSEGHGSFFTIAVQLGFVACCLAQAGTQLPDRANCRWLMCFGGLLAVAANLAMLACRAFWQALLARFATGVAMALVYPPATKVLATWFVAKRGLAMSFLVGAIAPGSGLANLVKAVPGSAELWATRRGFVLLTLATSGATVVGAALPVLFVADGPFALPPSTFKVENLARIAGNKKAVLAILGYMGHSWELYGAWSWLPHFLGSEVFEPQAAALLSFAAIAVGAVSCVALGDCGDRYGRCKMCVACSLVSLACDASVGAVGESAPGWATAVLVVAWGFFLVPDSPQYTTSVTELVEPELVGTALVVNQALGFVATIPAIFLVNQVAGVGAIGWRFAFASLAPGALLAVAFMERLDRLAAPKAAALAPDSDDRRFVAAA</sequence>
<feature type="transmembrane region" description="Helical" evidence="2">
    <location>
        <begin position="420"/>
        <end position="440"/>
    </location>
</feature>
<organism evidence="3 4">
    <name type="scientific">Aureococcus anophagefferens</name>
    <name type="common">Harmful bloom alga</name>
    <dbReference type="NCBI Taxonomy" id="44056"/>
    <lineage>
        <taxon>Eukaryota</taxon>
        <taxon>Sar</taxon>
        <taxon>Stramenopiles</taxon>
        <taxon>Ochrophyta</taxon>
        <taxon>Pelagophyceae</taxon>
        <taxon>Pelagomonadales</taxon>
        <taxon>Pelagomonadaceae</taxon>
        <taxon>Aureococcus</taxon>
    </lineage>
</organism>
<dbReference type="Gene3D" id="1.20.1250.20">
    <property type="entry name" value="MFS general substrate transporter like domains"/>
    <property type="match status" value="2"/>
</dbReference>
<dbReference type="Proteomes" id="UP001363151">
    <property type="component" value="Unassembled WGS sequence"/>
</dbReference>
<evidence type="ECO:0000313" key="4">
    <source>
        <dbReference type="Proteomes" id="UP001363151"/>
    </source>
</evidence>
<evidence type="ECO:0000256" key="1">
    <source>
        <dbReference type="SAM" id="MobiDB-lite"/>
    </source>
</evidence>
<feature type="transmembrane region" description="Helical" evidence="2">
    <location>
        <begin position="155"/>
        <end position="179"/>
    </location>
</feature>
<feature type="transmembrane region" description="Helical" evidence="2">
    <location>
        <begin position="218"/>
        <end position="245"/>
    </location>
</feature>
<evidence type="ECO:0008006" key="5">
    <source>
        <dbReference type="Google" id="ProtNLM"/>
    </source>
</evidence>
<feature type="compositionally biased region" description="Basic and acidic residues" evidence="1">
    <location>
        <begin position="7"/>
        <end position="16"/>
    </location>
</feature>
<feature type="transmembrane region" description="Helical" evidence="2">
    <location>
        <begin position="186"/>
        <end position="206"/>
    </location>
</feature>
<dbReference type="EMBL" id="JBBJCI010000153">
    <property type="protein sequence ID" value="KAK7241745.1"/>
    <property type="molecule type" value="Genomic_DNA"/>
</dbReference>
<evidence type="ECO:0000313" key="3">
    <source>
        <dbReference type="EMBL" id="KAK7241745.1"/>
    </source>
</evidence>
<gene>
    <name evidence="3" type="ORF">SO694_0015308</name>
</gene>
<keyword evidence="2" id="KW-0812">Transmembrane</keyword>
<comment type="caution">
    <text evidence="3">The sequence shown here is derived from an EMBL/GenBank/DDBJ whole genome shotgun (WGS) entry which is preliminary data.</text>
</comment>
<reference evidence="3 4" key="1">
    <citation type="submission" date="2024-03" db="EMBL/GenBank/DDBJ databases">
        <title>Aureococcus anophagefferens CCMP1851 and Kratosvirus quantuckense: Draft genome of a second virus-susceptible host strain in the model system.</title>
        <authorList>
            <person name="Chase E."/>
            <person name="Truchon A.R."/>
            <person name="Schepens W."/>
            <person name="Wilhelm S.W."/>
        </authorList>
    </citation>
    <scope>NUCLEOTIDE SEQUENCE [LARGE SCALE GENOMIC DNA]</scope>
    <source>
        <strain evidence="3 4">CCMP1851</strain>
    </source>
</reference>
<dbReference type="PANTHER" id="PTHR23521">
    <property type="entry name" value="TRANSPORTER MFS SUPERFAMILY"/>
    <property type="match status" value="1"/>
</dbReference>
<name>A0ABR1FZQ1_AURAN</name>
<feature type="transmembrane region" description="Helical" evidence="2">
    <location>
        <begin position="392"/>
        <end position="414"/>
    </location>
</feature>
<dbReference type="InterPro" id="IPR036259">
    <property type="entry name" value="MFS_trans_sf"/>
</dbReference>
<dbReference type="SUPFAM" id="SSF103473">
    <property type="entry name" value="MFS general substrate transporter"/>
    <property type="match status" value="1"/>
</dbReference>